<dbReference type="SUPFAM" id="SSF51445">
    <property type="entry name" value="(Trans)glycosidases"/>
    <property type="match status" value="1"/>
</dbReference>
<dbReference type="EC" id="3.2.1.51" evidence="3"/>
<sequence length="592" mass="68774">MMNPQRILLSSLLLSFLLSVLAADSIIAADRSGLDNYYKYEERIEWFKDVKFGIFIHWGLYSQVGYTEWCQNHFEMQAEEYSNLMSTFNPVDYKPDEWAELFKNSGAKYVVMTSKHHEGFSMYDTEFSNYNIMNSPYSKDVLGILNGECTKRGLKFGIYYSIMDWHHEDYLPRRYFDERSAASADSGEYKAFFKNQVGELLDKYNPAIMWFDGEWENTHDSLETVELVDMMFRKNPSLIFNNRLSRHGYGDFKTPENEVPPTGLFKDDGTPEVWETCSTMGEGWGYDPFANYFYSSRDLIRMLIDVCSKGGNLLLNVGPTPQGEIRSEHRKRMEDIGKWLDKNGESIFGSRPSVFERLPFYGKSTTKGNIVFLHVFMPPKDNILRIPLLENEIISASLLEGNTELDYVIKNNQIQVQLPNISIDENAFVVKLELDGKPSVITYTPRFGKKETMIFDGTAAEIISPQRHTIENIQYYDKILIKNWNEDNSDVQLKWDFEIEYDGRYEIMVHCASEKKLRGEIDAIVAIDTSKIKFIIIEKPRWTATNKLLYEPYNIGEIFMKSGKHSLYIQADTLRKKQSIVFKDVQLIPARH</sequence>
<dbReference type="InterPro" id="IPR016286">
    <property type="entry name" value="FUC_metazoa-typ"/>
</dbReference>
<dbReference type="GO" id="GO:0005764">
    <property type="term" value="C:lysosome"/>
    <property type="evidence" value="ECO:0007669"/>
    <property type="project" value="TreeGrafter"/>
</dbReference>
<name>A0A532USW6_UNCL8</name>
<dbReference type="SMART" id="SM00812">
    <property type="entry name" value="Alpha_L_fucos"/>
    <property type="match status" value="1"/>
</dbReference>
<dbReference type="PANTHER" id="PTHR10030:SF37">
    <property type="entry name" value="ALPHA-L-FUCOSIDASE-RELATED"/>
    <property type="match status" value="1"/>
</dbReference>
<evidence type="ECO:0000259" key="8">
    <source>
        <dbReference type="Pfam" id="PF01120"/>
    </source>
</evidence>
<evidence type="ECO:0000256" key="2">
    <source>
        <dbReference type="ARBA" id="ARBA00007951"/>
    </source>
</evidence>
<keyword evidence="6" id="KW-0326">Glycosidase</keyword>
<feature type="domain" description="Glycoside hydrolase family 29 N-terminal" evidence="8">
    <location>
        <begin position="43"/>
        <end position="345"/>
    </location>
</feature>
<reference evidence="9 10" key="1">
    <citation type="submission" date="2017-06" db="EMBL/GenBank/DDBJ databases">
        <title>Novel microbial phyla capable of carbon fixation and sulfur reduction in deep-sea sediments.</title>
        <authorList>
            <person name="Huang J."/>
            <person name="Baker B."/>
            <person name="Wang Y."/>
        </authorList>
    </citation>
    <scope>NUCLEOTIDE SEQUENCE [LARGE SCALE GENOMIC DNA]</scope>
    <source>
        <strain evidence="9">B3_LCP</strain>
    </source>
</reference>
<keyword evidence="5" id="KW-0378">Hydrolase</keyword>
<protein>
    <recommendedName>
        <fullName evidence="3">alpha-L-fucosidase</fullName>
        <ecNumber evidence="3">3.2.1.51</ecNumber>
    </recommendedName>
</protein>
<dbReference type="GO" id="GO:0006004">
    <property type="term" value="P:fucose metabolic process"/>
    <property type="evidence" value="ECO:0007669"/>
    <property type="project" value="InterPro"/>
</dbReference>
<comment type="function">
    <text evidence="1">Alpha-L-fucosidase is responsible for hydrolyzing the alpha-1,6-linked fucose joined to the reducing-end N-acetylglucosamine of the carbohydrate moieties of glycoproteins.</text>
</comment>
<dbReference type="Proteomes" id="UP000319619">
    <property type="component" value="Unassembled WGS sequence"/>
</dbReference>
<organism evidence="9 10">
    <name type="scientific">candidate division LCP-89 bacterium B3_LCP</name>
    <dbReference type="NCBI Taxonomy" id="2012998"/>
    <lineage>
        <taxon>Bacteria</taxon>
        <taxon>Pseudomonadati</taxon>
        <taxon>Bacteria division LCP-89</taxon>
    </lineage>
</organism>
<dbReference type="InterPro" id="IPR000933">
    <property type="entry name" value="Glyco_hydro_29"/>
</dbReference>
<dbReference type="EMBL" id="NJBN01000011">
    <property type="protein sequence ID" value="TKJ37907.1"/>
    <property type="molecule type" value="Genomic_DNA"/>
</dbReference>
<dbReference type="PANTHER" id="PTHR10030">
    <property type="entry name" value="ALPHA-L-FUCOSIDASE"/>
    <property type="match status" value="1"/>
</dbReference>
<gene>
    <name evidence="9" type="ORF">CEE37_13160</name>
</gene>
<accession>A0A532USW6</accession>
<keyword evidence="4 7" id="KW-0732">Signal</keyword>
<comment type="caution">
    <text evidence="9">The sequence shown here is derived from an EMBL/GenBank/DDBJ whole genome shotgun (WGS) entry which is preliminary data.</text>
</comment>
<evidence type="ECO:0000313" key="9">
    <source>
        <dbReference type="EMBL" id="TKJ37907.1"/>
    </source>
</evidence>
<dbReference type="InterPro" id="IPR017853">
    <property type="entry name" value="GH"/>
</dbReference>
<evidence type="ECO:0000256" key="3">
    <source>
        <dbReference type="ARBA" id="ARBA00012662"/>
    </source>
</evidence>
<evidence type="ECO:0000256" key="5">
    <source>
        <dbReference type="ARBA" id="ARBA00022801"/>
    </source>
</evidence>
<dbReference type="Gene3D" id="2.60.40.1180">
    <property type="entry name" value="Golgi alpha-mannosidase II"/>
    <property type="match status" value="1"/>
</dbReference>
<dbReference type="InterPro" id="IPR013780">
    <property type="entry name" value="Glyco_hydro_b"/>
</dbReference>
<dbReference type="Gene3D" id="3.20.20.80">
    <property type="entry name" value="Glycosidases"/>
    <property type="match status" value="1"/>
</dbReference>
<feature type="signal peptide" evidence="7">
    <location>
        <begin position="1"/>
        <end position="22"/>
    </location>
</feature>
<dbReference type="Pfam" id="PF01120">
    <property type="entry name" value="Alpha_L_fucos"/>
    <property type="match status" value="1"/>
</dbReference>
<evidence type="ECO:0000256" key="7">
    <source>
        <dbReference type="SAM" id="SignalP"/>
    </source>
</evidence>
<evidence type="ECO:0000313" key="10">
    <source>
        <dbReference type="Proteomes" id="UP000319619"/>
    </source>
</evidence>
<comment type="similarity">
    <text evidence="2">Belongs to the glycosyl hydrolase 29 family.</text>
</comment>
<dbReference type="GO" id="GO:0004560">
    <property type="term" value="F:alpha-L-fucosidase activity"/>
    <property type="evidence" value="ECO:0007669"/>
    <property type="project" value="InterPro"/>
</dbReference>
<evidence type="ECO:0000256" key="4">
    <source>
        <dbReference type="ARBA" id="ARBA00022729"/>
    </source>
</evidence>
<proteinExistence type="inferred from homology"/>
<feature type="chain" id="PRO_5022246460" description="alpha-L-fucosidase" evidence="7">
    <location>
        <begin position="23"/>
        <end position="592"/>
    </location>
</feature>
<dbReference type="InterPro" id="IPR057739">
    <property type="entry name" value="Glyco_hydro_29_N"/>
</dbReference>
<dbReference type="GO" id="GO:0016139">
    <property type="term" value="P:glycoside catabolic process"/>
    <property type="evidence" value="ECO:0007669"/>
    <property type="project" value="TreeGrafter"/>
</dbReference>
<dbReference type="AlphaFoldDB" id="A0A532USW6"/>
<evidence type="ECO:0000256" key="6">
    <source>
        <dbReference type="ARBA" id="ARBA00023295"/>
    </source>
</evidence>
<dbReference type="PRINTS" id="PR00741">
    <property type="entry name" value="GLHYDRLASE29"/>
</dbReference>
<evidence type="ECO:0000256" key="1">
    <source>
        <dbReference type="ARBA" id="ARBA00004071"/>
    </source>
</evidence>